<comment type="similarity">
    <text evidence="1">Belongs to the TEC1 family.</text>
</comment>
<protein>
    <recommendedName>
        <fullName evidence="4">TEA domain-containing protein</fullName>
    </recommendedName>
</protein>
<feature type="DNA-binding region" description="TEA" evidence="2">
    <location>
        <begin position="58"/>
        <end position="134"/>
    </location>
</feature>
<feature type="region of interest" description="Disordered" evidence="3">
    <location>
        <begin position="138"/>
        <end position="173"/>
    </location>
</feature>
<dbReference type="HOGENOM" id="CLU_036087_1_0_1"/>
<evidence type="ECO:0000259" key="4">
    <source>
        <dbReference type="PROSITE" id="PS51088"/>
    </source>
</evidence>
<organism evidence="5 6">
    <name type="scientific">Hebeloma cylindrosporum</name>
    <dbReference type="NCBI Taxonomy" id="76867"/>
    <lineage>
        <taxon>Eukaryota</taxon>
        <taxon>Fungi</taxon>
        <taxon>Dikarya</taxon>
        <taxon>Basidiomycota</taxon>
        <taxon>Agaricomycotina</taxon>
        <taxon>Agaricomycetes</taxon>
        <taxon>Agaricomycetidae</taxon>
        <taxon>Agaricales</taxon>
        <taxon>Agaricineae</taxon>
        <taxon>Hymenogastraceae</taxon>
        <taxon>Hebeloma</taxon>
    </lineage>
</organism>
<evidence type="ECO:0000313" key="6">
    <source>
        <dbReference type="Proteomes" id="UP000053424"/>
    </source>
</evidence>
<sequence length="479" mass="52782">MPFNDRQPGPSSSPVKQEYGFIMSTTVDDLSYTPSAEERSRDAAQFVATGRKSWKTLKGGGEAVWPPLLEAALLEALEKYDPENVGSKSDSILGRFPMRNRFISDYIFDATGKRRTPKQVGSRLQQLRDTFLQLLSHRNIRDTGSSSQSERSVSASASPSPPPGPRHPVSTKQEHTYVKIQLQDELWPAPTPSIRLSNVDANNPQSIQLSPTCPPSGTIISQNRSGRNILPYLSGAIELPSLYALLPQSTFVVYIEGSTSPIHSEDTSLKCISSPMRRSGWLYSFYLVPTFWEKLCASRDVTRYTIVQTLKPTNSDPSNALDEACHIISVVYKFKAADSSLPRSTNAQSLNYPLVYPGPENNQAISMASQTSPAPQSYPHWQPSVQPDNIDAGWTQLMTPRYTSRFDNPLAPQPHASNHAVSLGVSHPNHRLPSVSKEGTPSGLCSQSEIGSYYNTNQGPPSHFYGPDQASHSQHFGYS</sequence>
<dbReference type="SMART" id="SM00426">
    <property type="entry name" value="TEA"/>
    <property type="match status" value="1"/>
</dbReference>
<dbReference type="Pfam" id="PF01285">
    <property type="entry name" value="TEA"/>
    <property type="match status" value="1"/>
</dbReference>
<reference evidence="6" key="2">
    <citation type="submission" date="2015-01" db="EMBL/GenBank/DDBJ databases">
        <title>Evolutionary Origins and Diversification of the Mycorrhizal Mutualists.</title>
        <authorList>
            <consortium name="DOE Joint Genome Institute"/>
            <consortium name="Mycorrhizal Genomics Consortium"/>
            <person name="Kohler A."/>
            <person name="Kuo A."/>
            <person name="Nagy L.G."/>
            <person name="Floudas D."/>
            <person name="Copeland A."/>
            <person name="Barry K.W."/>
            <person name="Cichocki N."/>
            <person name="Veneault-Fourrey C."/>
            <person name="LaButti K."/>
            <person name="Lindquist E.A."/>
            <person name="Lipzen A."/>
            <person name="Lundell T."/>
            <person name="Morin E."/>
            <person name="Murat C."/>
            <person name="Riley R."/>
            <person name="Ohm R."/>
            <person name="Sun H."/>
            <person name="Tunlid A."/>
            <person name="Henrissat B."/>
            <person name="Grigoriev I.V."/>
            <person name="Hibbett D.S."/>
            <person name="Martin F."/>
        </authorList>
    </citation>
    <scope>NUCLEOTIDE SEQUENCE [LARGE SCALE GENOMIC DNA]</scope>
    <source>
        <strain evidence="6">h7</strain>
    </source>
</reference>
<dbReference type="OrthoDB" id="10006572at2759"/>
<feature type="region of interest" description="Disordered" evidence="3">
    <location>
        <begin position="405"/>
        <end position="479"/>
    </location>
</feature>
<accession>A0A0C2XSE3</accession>
<dbReference type="InterPro" id="IPR000818">
    <property type="entry name" value="TEA/ATTS_dom"/>
</dbReference>
<feature type="compositionally biased region" description="Polar residues" evidence="3">
    <location>
        <begin position="437"/>
        <end position="460"/>
    </location>
</feature>
<dbReference type="GO" id="GO:0003700">
    <property type="term" value="F:DNA-binding transcription factor activity"/>
    <property type="evidence" value="ECO:0007669"/>
    <property type="project" value="InterPro"/>
</dbReference>
<name>A0A0C2XSE3_HEBCY</name>
<dbReference type="PROSITE" id="PS51088">
    <property type="entry name" value="TEA_2"/>
    <property type="match status" value="1"/>
</dbReference>
<dbReference type="Gene3D" id="6.10.20.40">
    <property type="entry name" value="TEA/ATTS domain"/>
    <property type="match status" value="1"/>
</dbReference>
<dbReference type="Proteomes" id="UP000053424">
    <property type="component" value="Unassembled WGS sequence"/>
</dbReference>
<reference evidence="5 6" key="1">
    <citation type="submission" date="2014-04" db="EMBL/GenBank/DDBJ databases">
        <authorList>
            <consortium name="DOE Joint Genome Institute"/>
            <person name="Kuo A."/>
            <person name="Gay G."/>
            <person name="Dore J."/>
            <person name="Kohler A."/>
            <person name="Nagy L.G."/>
            <person name="Floudas D."/>
            <person name="Copeland A."/>
            <person name="Barry K.W."/>
            <person name="Cichocki N."/>
            <person name="Veneault-Fourrey C."/>
            <person name="LaButti K."/>
            <person name="Lindquist E.A."/>
            <person name="Lipzen A."/>
            <person name="Lundell T."/>
            <person name="Morin E."/>
            <person name="Murat C."/>
            <person name="Sun H."/>
            <person name="Tunlid A."/>
            <person name="Henrissat B."/>
            <person name="Grigoriev I.V."/>
            <person name="Hibbett D.S."/>
            <person name="Martin F."/>
            <person name="Nordberg H.P."/>
            <person name="Cantor M.N."/>
            <person name="Hua S.X."/>
        </authorList>
    </citation>
    <scope>NUCLEOTIDE SEQUENCE [LARGE SCALE GENOMIC DNA]</scope>
    <source>
        <strain evidence="6">h7</strain>
    </source>
</reference>
<gene>
    <name evidence="5" type="ORF">M413DRAFT_28414</name>
</gene>
<evidence type="ECO:0000256" key="3">
    <source>
        <dbReference type="SAM" id="MobiDB-lite"/>
    </source>
</evidence>
<dbReference type="EMBL" id="KN831782">
    <property type="protein sequence ID" value="KIM40613.1"/>
    <property type="molecule type" value="Genomic_DNA"/>
</dbReference>
<keyword evidence="6" id="KW-1185">Reference proteome</keyword>
<feature type="compositionally biased region" description="Low complexity" evidence="3">
    <location>
        <begin position="144"/>
        <end position="158"/>
    </location>
</feature>
<feature type="compositionally biased region" description="Polar residues" evidence="3">
    <location>
        <begin position="363"/>
        <end position="375"/>
    </location>
</feature>
<feature type="region of interest" description="Disordered" evidence="3">
    <location>
        <begin position="363"/>
        <end position="385"/>
    </location>
</feature>
<evidence type="ECO:0000256" key="2">
    <source>
        <dbReference type="PROSITE-ProRule" id="PRU00505"/>
    </source>
</evidence>
<evidence type="ECO:0000256" key="1">
    <source>
        <dbReference type="ARBA" id="ARBA00008421"/>
    </source>
</evidence>
<dbReference type="STRING" id="686832.A0A0C2XSE3"/>
<feature type="domain" description="TEA" evidence="4">
    <location>
        <begin position="58"/>
        <end position="134"/>
    </location>
</feature>
<proteinExistence type="inferred from homology"/>
<dbReference type="AlphaFoldDB" id="A0A0C2XSE3"/>
<dbReference type="InterPro" id="IPR038096">
    <property type="entry name" value="TEA/ATTS_sf"/>
</dbReference>
<feature type="compositionally biased region" description="Polar residues" evidence="3">
    <location>
        <begin position="470"/>
        <end position="479"/>
    </location>
</feature>
<evidence type="ECO:0000313" key="5">
    <source>
        <dbReference type="EMBL" id="KIM40613.1"/>
    </source>
</evidence>